<feature type="active site" description="Proton donor" evidence="1">
    <location>
        <position position="132"/>
    </location>
</feature>
<evidence type="ECO:0000256" key="3">
    <source>
        <dbReference type="RuleBase" id="RU364069"/>
    </source>
</evidence>
<dbReference type="Gene3D" id="2.60.120.10">
    <property type="entry name" value="Jelly Rolls"/>
    <property type="match status" value="1"/>
</dbReference>
<gene>
    <name evidence="4" type="ORF">CBQ26_14875</name>
</gene>
<comment type="subunit">
    <text evidence="3">Homodimer.</text>
</comment>
<evidence type="ECO:0000313" key="4">
    <source>
        <dbReference type="EMBL" id="OWL94796.1"/>
    </source>
</evidence>
<dbReference type="Pfam" id="PF00908">
    <property type="entry name" value="dTDP_sugar_isom"/>
    <property type="match status" value="1"/>
</dbReference>
<dbReference type="GO" id="GO:0005829">
    <property type="term" value="C:cytosol"/>
    <property type="evidence" value="ECO:0007669"/>
    <property type="project" value="TreeGrafter"/>
</dbReference>
<dbReference type="EC" id="5.1.3.13" evidence="3"/>
<feature type="site" description="Participates in a stacking interaction with the thymidine ring of dTDP-4-oxo-6-deoxyglucose" evidence="2">
    <location>
        <position position="138"/>
    </location>
</feature>
<dbReference type="EMBL" id="NHMK01000022">
    <property type="protein sequence ID" value="OWL94796.1"/>
    <property type="molecule type" value="Genomic_DNA"/>
</dbReference>
<dbReference type="InterPro" id="IPR000888">
    <property type="entry name" value="RmlC-like"/>
</dbReference>
<dbReference type="CDD" id="cd00438">
    <property type="entry name" value="cupin_RmlC"/>
    <property type="match status" value="1"/>
</dbReference>
<proteinExistence type="inferred from homology"/>
<sequence length="195" mass="21157">MNLTETALSGAFIIDLTVIADERGGFARTFDRDVFAGRGLNPLTVQANLSFNHRAGTLRGLHYQLPPAAETKLVRCTRGAILDVIVDLRPQSPTYLQHVAVELTADNRRALFVPEQFAHGYQALTDGAEVTYQVSAAYTPGSERGLRFDDPALGIGWPLPVTVISSKDAAWPLLADRDDLPRPVPAPPAALEVSR</sequence>
<dbReference type="RefSeq" id="WP_088249427.1">
    <property type="nucleotide sequence ID" value="NZ_NHMK01000022.1"/>
</dbReference>
<dbReference type="InterPro" id="IPR014710">
    <property type="entry name" value="RmlC-like_jellyroll"/>
</dbReference>
<dbReference type="GO" id="GO:0008830">
    <property type="term" value="F:dTDP-4-dehydrorhamnose 3,5-epimerase activity"/>
    <property type="evidence" value="ECO:0007669"/>
    <property type="project" value="UniProtKB-UniRule"/>
</dbReference>
<comment type="function">
    <text evidence="3">Catalyzes the epimerization of the C3' and C5'positions of dTDP-6-deoxy-D-xylo-4-hexulose, forming dTDP-6-deoxy-L-lyxo-4-hexulose.</text>
</comment>
<evidence type="ECO:0000256" key="1">
    <source>
        <dbReference type="PIRSR" id="PIRSR600888-1"/>
    </source>
</evidence>
<organism evidence="4 5">
    <name type="scientific">Deinococcus indicus</name>
    <dbReference type="NCBI Taxonomy" id="223556"/>
    <lineage>
        <taxon>Bacteria</taxon>
        <taxon>Thermotogati</taxon>
        <taxon>Deinococcota</taxon>
        <taxon>Deinococci</taxon>
        <taxon>Deinococcales</taxon>
        <taxon>Deinococcaceae</taxon>
        <taxon>Deinococcus</taxon>
    </lineage>
</organism>
<dbReference type="GO" id="GO:0000271">
    <property type="term" value="P:polysaccharide biosynthetic process"/>
    <property type="evidence" value="ECO:0007669"/>
    <property type="project" value="TreeGrafter"/>
</dbReference>
<name>A0A246BHQ2_9DEIO</name>
<comment type="pathway">
    <text evidence="3">Carbohydrate biosynthesis; dTDP-L-rhamnose biosynthesis.</text>
</comment>
<comment type="similarity">
    <text evidence="3">Belongs to the dTDP-4-dehydrorhamnose 3,5-epimerase family.</text>
</comment>
<dbReference type="NCBIfam" id="TIGR01221">
    <property type="entry name" value="rmlC"/>
    <property type="match status" value="1"/>
</dbReference>
<dbReference type="SUPFAM" id="SSF51182">
    <property type="entry name" value="RmlC-like cupins"/>
    <property type="match status" value="1"/>
</dbReference>
<accession>A0A246BHQ2</accession>
<dbReference type="GO" id="GO:0019305">
    <property type="term" value="P:dTDP-rhamnose biosynthetic process"/>
    <property type="evidence" value="ECO:0007669"/>
    <property type="project" value="UniProtKB-UniRule"/>
</dbReference>
<evidence type="ECO:0000313" key="5">
    <source>
        <dbReference type="Proteomes" id="UP000197208"/>
    </source>
</evidence>
<comment type="catalytic activity">
    <reaction evidence="3">
        <text>dTDP-4-dehydro-6-deoxy-alpha-D-glucose = dTDP-4-dehydro-beta-L-rhamnose</text>
        <dbReference type="Rhea" id="RHEA:16969"/>
        <dbReference type="ChEBI" id="CHEBI:57649"/>
        <dbReference type="ChEBI" id="CHEBI:62830"/>
        <dbReference type="EC" id="5.1.3.13"/>
    </reaction>
</comment>
<dbReference type="Proteomes" id="UP000197208">
    <property type="component" value="Unassembled WGS sequence"/>
</dbReference>
<reference evidence="4 5" key="1">
    <citation type="submission" date="2017-05" db="EMBL/GenBank/DDBJ databases">
        <title>De novo genome assembly of Deniococcus indicus strain DR1.</title>
        <authorList>
            <person name="Chauhan D."/>
            <person name="Yennamalli R.M."/>
            <person name="Priyadarshini R."/>
        </authorList>
    </citation>
    <scope>NUCLEOTIDE SEQUENCE [LARGE SCALE GENOMIC DNA]</scope>
    <source>
        <strain evidence="4 5">DR1</strain>
    </source>
</reference>
<dbReference type="PANTHER" id="PTHR21047">
    <property type="entry name" value="DTDP-6-DEOXY-D-GLUCOSE-3,5 EPIMERASE"/>
    <property type="match status" value="1"/>
</dbReference>
<dbReference type="AlphaFoldDB" id="A0A246BHQ2"/>
<dbReference type="OrthoDB" id="9800680at2"/>
<dbReference type="PANTHER" id="PTHR21047:SF2">
    <property type="entry name" value="THYMIDINE DIPHOSPHO-4-KETO-RHAMNOSE 3,5-EPIMERASE"/>
    <property type="match status" value="1"/>
</dbReference>
<feature type="active site" description="Proton acceptor" evidence="1">
    <location>
        <position position="62"/>
    </location>
</feature>
<dbReference type="UniPathway" id="UPA00124"/>
<comment type="caution">
    <text evidence="4">The sequence shown here is derived from an EMBL/GenBank/DDBJ whole genome shotgun (WGS) entry which is preliminary data.</text>
</comment>
<keyword evidence="3" id="KW-0413">Isomerase</keyword>
<evidence type="ECO:0000256" key="2">
    <source>
        <dbReference type="PIRSR" id="PIRSR600888-3"/>
    </source>
</evidence>
<dbReference type="InterPro" id="IPR011051">
    <property type="entry name" value="RmlC_Cupin_sf"/>
</dbReference>
<keyword evidence="5" id="KW-1185">Reference proteome</keyword>
<protein>
    <recommendedName>
        <fullName evidence="3">dTDP-4-dehydrorhamnose 3,5-epimerase</fullName>
        <ecNumber evidence="3">5.1.3.13</ecNumber>
    </recommendedName>
    <alternativeName>
        <fullName evidence="3">Thymidine diphospho-4-keto-rhamnose 3,5-epimerase</fullName>
    </alternativeName>
</protein>